<evidence type="ECO:0000256" key="2">
    <source>
        <dbReference type="ARBA" id="ARBA00022578"/>
    </source>
</evidence>
<dbReference type="Proteomes" id="UP000002026">
    <property type="component" value="Chromosome"/>
</dbReference>
<accession>C7N299</accession>
<dbReference type="PANTHER" id="PTHR35004">
    <property type="entry name" value="TRANSPOSASE RV3428C-RELATED"/>
    <property type="match status" value="1"/>
</dbReference>
<dbReference type="GO" id="GO:0015074">
    <property type="term" value="P:DNA integration"/>
    <property type="evidence" value="ECO:0007669"/>
    <property type="project" value="InterPro"/>
</dbReference>
<dbReference type="Gene3D" id="3.30.420.10">
    <property type="entry name" value="Ribonuclease H-like superfamily/Ribonuclease H"/>
    <property type="match status" value="1"/>
</dbReference>
<dbReference type="STRING" id="471855.Shel_03390"/>
<dbReference type="InterPro" id="IPR012337">
    <property type="entry name" value="RNaseH-like_sf"/>
</dbReference>
<dbReference type="Pfam" id="PF22483">
    <property type="entry name" value="Mu-transpos_C_2"/>
    <property type="match status" value="1"/>
</dbReference>
<dbReference type="PROSITE" id="PS50994">
    <property type="entry name" value="INTEGRASE"/>
    <property type="match status" value="1"/>
</dbReference>
<sequence length="494" mass="54746">MISMSKVQDIRRMRREGESIAGISRATGVSEPTVRKYLKPQDLSPKMPVRAKGPSVMDEYSSIVDSWLEADRGVWHKQRHTAQRVWERLVEEEGATMSYSTVRRYVKDWKDAHKGEGDGFLDQVGLPADMQVDFGQADFYVVGVRTRLHHLVCDFPFSNMGLAQVFPGENAECACEGLMAVFSYIGGVPRRIIFDNATGVGRKMCGVIRTSKLFAAFAAHFGFEYVFCNADAGNEKGGVENKVGALRRRLFVPLPHFDNIRSYNARLLDKCTELADKEHCVKGEPESQLFMEDRFALLPLPDAPFKAVSWQRMKADKYGNVVLDGRHRYSSAPEFGGRELIVGRCAFDVEIYDSDGARVATHARAYGDRPTESVEPASQLPLLCRKPNGWPNSRVRASMPDDLREWADSLDSEPRKEFLRVLRDVTAESGYGPAVEAAARIVELGGAPDRASVTVLAAGICNGRGVVDYADPVDMSDYDAAFAAIGGGSHDQQM</sequence>
<comment type="similarity">
    <text evidence="1">Belongs to the transposase IS21/IS408/IS1162 family.</text>
</comment>
<dbReference type="NCBIfam" id="NF033546">
    <property type="entry name" value="transpos_IS21"/>
    <property type="match status" value="1"/>
</dbReference>
<evidence type="ECO:0000256" key="4">
    <source>
        <dbReference type="ARBA" id="ARBA00023172"/>
    </source>
</evidence>
<dbReference type="InterPro" id="IPR009057">
    <property type="entry name" value="Homeodomain-like_sf"/>
</dbReference>
<evidence type="ECO:0000256" key="1">
    <source>
        <dbReference type="ARBA" id="ARBA00009277"/>
    </source>
</evidence>
<dbReference type="KEGG" id="shi:Shel_03390"/>
<dbReference type="InterPro" id="IPR054353">
    <property type="entry name" value="IstA-like_C"/>
</dbReference>
<gene>
    <name evidence="7" type="ordered locus">Shel_03390</name>
</gene>
<evidence type="ECO:0000313" key="8">
    <source>
        <dbReference type="Proteomes" id="UP000002026"/>
    </source>
</evidence>
<dbReference type="HOGENOM" id="CLU_020626_2_1_11"/>
<reference evidence="7 8" key="1">
    <citation type="journal article" date="2009" name="Stand. Genomic Sci.">
        <title>Complete genome sequence of Slackia heliotrinireducens type strain (RHS 1).</title>
        <authorList>
            <person name="Pukall R."/>
            <person name="Lapidus A."/>
            <person name="Nolan M."/>
            <person name="Copeland A."/>
            <person name="Glavina Del Rio T."/>
            <person name="Lucas S."/>
            <person name="Chen F."/>
            <person name="Tice H."/>
            <person name="Cheng J.F."/>
            <person name="Chertkov O."/>
            <person name="Bruce D."/>
            <person name="Goodwin L."/>
            <person name="Kuske C."/>
            <person name="Brettin T."/>
            <person name="Detter J.C."/>
            <person name="Han C."/>
            <person name="Pitluck S."/>
            <person name="Pati A."/>
            <person name="Mavrommatis K."/>
            <person name="Ivanova N."/>
            <person name="Ovchinnikova G."/>
            <person name="Chen A."/>
            <person name="Palaniappan K."/>
            <person name="Schneider S."/>
            <person name="Rohde M."/>
            <person name="Chain P."/>
            <person name="D'haeseleer P."/>
            <person name="Goker M."/>
            <person name="Bristow J."/>
            <person name="Eisen J.A."/>
            <person name="Markowitz V."/>
            <person name="Kyrpides N.C."/>
            <person name="Klenk H.P."/>
            <person name="Hugenholtz P."/>
        </authorList>
    </citation>
    <scope>NUCLEOTIDE SEQUENCE [LARGE SCALE GENOMIC DNA]</scope>
    <source>
        <strain evidence="8">ATCC 29202 / DSM 20476 / NCTC 11029 / RHS 1</strain>
    </source>
</reference>
<keyword evidence="8" id="KW-1185">Reference proteome</keyword>
<dbReference type="InterPro" id="IPR001584">
    <property type="entry name" value="Integrase_cat-core"/>
</dbReference>
<dbReference type="GO" id="GO:0032196">
    <property type="term" value="P:transposition"/>
    <property type="evidence" value="ECO:0007669"/>
    <property type="project" value="UniProtKB-KW"/>
</dbReference>
<proteinExistence type="inferred from homology"/>
<dbReference type="eggNOG" id="COG4584">
    <property type="taxonomic scope" value="Bacteria"/>
</dbReference>
<evidence type="ECO:0000259" key="6">
    <source>
        <dbReference type="PROSITE" id="PS50994"/>
    </source>
</evidence>
<dbReference type="SUPFAM" id="SSF53098">
    <property type="entry name" value="Ribonuclease H-like"/>
    <property type="match status" value="1"/>
</dbReference>
<organism evidence="7 8">
    <name type="scientific">Slackia heliotrinireducens (strain ATCC 29202 / DSM 20476 / NCTC 11029 / RHS 1)</name>
    <name type="common">Peptococcus heliotrinreducens</name>
    <dbReference type="NCBI Taxonomy" id="471855"/>
    <lineage>
        <taxon>Bacteria</taxon>
        <taxon>Bacillati</taxon>
        <taxon>Actinomycetota</taxon>
        <taxon>Coriobacteriia</taxon>
        <taxon>Eggerthellales</taxon>
        <taxon>Eggerthellaceae</taxon>
        <taxon>Slackia</taxon>
    </lineage>
</organism>
<keyword evidence="3" id="KW-0238">DNA-binding</keyword>
<dbReference type="InterPro" id="IPR017894">
    <property type="entry name" value="HTH_IS21_transposase_type"/>
</dbReference>
<protein>
    <submittedName>
        <fullName evidence="7">Transposase</fullName>
    </submittedName>
</protein>
<dbReference type="EMBL" id="CP001684">
    <property type="protein sequence ID" value="ACV21405.1"/>
    <property type="molecule type" value="Genomic_DNA"/>
</dbReference>
<dbReference type="PANTHER" id="PTHR35004:SF7">
    <property type="entry name" value="INTEGRASE PROTEIN"/>
    <property type="match status" value="1"/>
</dbReference>
<dbReference type="Gene3D" id="1.10.10.60">
    <property type="entry name" value="Homeodomain-like"/>
    <property type="match status" value="1"/>
</dbReference>
<dbReference type="SUPFAM" id="SSF46689">
    <property type="entry name" value="Homeodomain-like"/>
    <property type="match status" value="1"/>
</dbReference>
<evidence type="ECO:0000256" key="3">
    <source>
        <dbReference type="ARBA" id="ARBA00023125"/>
    </source>
</evidence>
<evidence type="ECO:0000259" key="5">
    <source>
        <dbReference type="PROSITE" id="PS50531"/>
    </source>
</evidence>
<evidence type="ECO:0000313" key="7">
    <source>
        <dbReference type="EMBL" id="ACV21405.1"/>
    </source>
</evidence>
<dbReference type="AlphaFoldDB" id="C7N299"/>
<feature type="domain" description="HTH IS21-type" evidence="5">
    <location>
        <begin position="5"/>
        <end position="68"/>
    </location>
</feature>
<dbReference type="PROSITE" id="PS50531">
    <property type="entry name" value="HTH_IS21"/>
    <property type="match status" value="1"/>
</dbReference>
<keyword evidence="2" id="KW-0815">Transposition</keyword>
<name>C7N299_SLAHD</name>
<dbReference type="InterPro" id="IPR036397">
    <property type="entry name" value="RNaseH_sf"/>
</dbReference>
<feature type="domain" description="Integrase catalytic" evidence="6">
    <location>
        <begin position="123"/>
        <end position="294"/>
    </location>
</feature>
<dbReference type="GO" id="GO:0003677">
    <property type="term" value="F:DNA binding"/>
    <property type="evidence" value="ECO:0007669"/>
    <property type="project" value="UniProtKB-KW"/>
</dbReference>
<dbReference type="GO" id="GO:0006310">
    <property type="term" value="P:DNA recombination"/>
    <property type="evidence" value="ECO:0007669"/>
    <property type="project" value="UniProtKB-KW"/>
</dbReference>
<keyword evidence="4" id="KW-0233">DNA recombination</keyword>